<dbReference type="KEGG" id="fmr:Fuma_06435"/>
<dbReference type="PROSITE" id="PS50126">
    <property type="entry name" value="S1"/>
    <property type="match status" value="4"/>
</dbReference>
<dbReference type="GO" id="GO:0003729">
    <property type="term" value="F:mRNA binding"/>
    <property type="evidence" value="ECO:0007669"/>
    <property type="project" value="TreeGrafter"/>
</dbReference>
<feature type="domain" description="S1 motif" evidence="6">
    <location>
        <begin position="488"/>
        <end position="557"/>
    </location>
</feature>
<keyword evidence="8" id="KW-1185">Reference proteome</keyword>
<comment type="similarity">
    <text evidence="1">Belongs to the bacterial ribosomal protein bS1 family.</text>
</comment>
<reference evidence="7 8" key="1">
    <citation type="journal article" date="2016" name="Front. Microbiol.">
        <title>Fuerstia marisgermanicae gen. nov., sp. nov., an Unusual Member of the Phylum Planctomycetes from the German Wadden Sea.</title>
        <authorList>
            <person name="Kohn T."/>
            <person name="Heuer A."/>
            <person name="Jogler M."/>
            <person name="Vollmers J."/>
            <person name="Boedeker C."/>
            <person name="Bunk B."/>
            <person name="Rast P."/>
            <person name="Borchert D."/>
            <person name="Glockner I."/>
            <person name="Freese H.M."/>
            <person name="Klenk H.P."/>
            <person name="Overmann J."/>
            <person name="Kaster A.K."/>
            <person name="Rohde M."/>
            <person name="Wiegand S."/>
            <person name="Jogler C."/>
        </authorList>
    </citation>
    <scope>NUCLEOTIDE SEQUENCE [LARGE SCALE GENOMIC DNA]</scope>
    <source>
        <strain evidence="7 8">NH11</strain>
    </source>
</reference>
<feature type="compositionally biased region" description="Gly residues" evidence="5">
    <location>
        <begin position="587"/>
        <end position="599"/>
    </location>
</feature>
<dbReference type="STRING" id="1891926.Fuma_06435"/>
<sequence>MPTDEQQQPPHDATTKPQGDTPTGGPDNAPGAQEVRPIEAPAAGTEPQPVSPQPATPPPTAPVAPAATAETSPTPSVAETLAAAGMAPAEAAPAQPVAPTEETPTDSQPVAEPGASAPAATTAPADSAPEAPAEQASTEQSTKTLREKLASRNSEKPVGNVDLQTQRPEIPTNIQPVDLPENDDLDAALEAEIASALGDDEAASTAPPAAAVVPAETADGEAVAAPAKAEAEEEVGLGSKITGPVQHIHGDDIFINAGLRSDVVVSSKQFAPDKQPKVGDSLTVIVDDIDDDGLFRARLPTAKSKTGGNWDGLAVGQVVDCMVTATNKGGLQVTVSNLKGFLPASQVDLGYVASLDQYVGQKLTVQITEVKPKKRNLVVSRRAILEAERKEQQAGFWETLEVGQDYEGTVKTLKNYGAFVNLGPIDGFLHVGEISWSRINHPNEVLKEGQQIQVRVLKVDKEKSRISLGMKQLVQNPWMGLNEKYPSERVVPGKVTRITDFGAFVELEPGVEGLVHISELAWRRVGSVGEVLKVGDEKEFKVLEVDPKRKRVSLSLKALEQKPESIRKAEAEEEVRPVRKPNPDLRGGMGGSKDGGGMFGNPSDFT</sequence>
<dbReference type="InterPro" id="IPR003029">
    <property type="entry name" value="S1_domain"/>
</dbReference>
<dbReference type="InterPro" id="IPR012340">
    <property type="entry name" value="NA-bd_OB-fold"/>
</dbReference>
<evidence type="ECO:0000256" key="3">
    <source>
        <dbReference type="ARBA" id="ARBA00023274"/>
    </source>
</evidence>
<proteinExistence type="inferred from homology"/>
<organism evidence="7 8">
    <name type="scientific">Fuerstiella marisgermanici</name>
    <dbReference type="NCBI Taxonomy" id="1891926"/>
    <lineage>
        <taxon>Bacteria</taxon>
        <taxon>Pseudomonadati</taxon>
        <taxon>Planctomycetota</taxon>
        <taxon>Planctomycetia</taxon>
        <taxon>Planctomycetales</taxon>
        <taxon>Planctomycetaceae</taxon>
        <taxon>Fuerstiella</taxon>
    </lineage>
</organism>
<dbReference type="EMBL" id="CP017641">
    <property type="protein sequence ID" value="APZ96761.1"/>
    <property type="molecule type" value="Genomic_DNA"/>
</dbReference>
<keyword evidence="3" id="KW-0687">Ribonucleoprotein</keyword>
<evidence type="ECO:0000313" key="7">
    <source>
        <dbReference type="EMBL" id="APZ96761.1"/>
    </source>
</evidence>
<dbReference type="Pfam" id="PF00575">
    <property type="entry name" value="S1"/>
    <property type="match status" value="3"/>
</dbReference>
<evidence type="ECO:0000313" key="8">
    <source>
        <dbReference type="Proteomes" id="UP000187735"/>
    </source>
</evidence>
<protein>
    <submittedName>
        <fullName evidence="7">30S ribosomal protein S1</fullName>
    </submittedName>
</protein>
<dbReference type="FunFam" id="2.40.50.140:FF:000103">
    <property type="entry name" value="protein RRP5 homolog"/>
    <property type="match status" value="1"/>
</dbReference>
<dbReference type="PRINTS" id="PR00681">
    <property type="entry name" value="RIBOSOMALS1"/>
</dbReference>
<feature type="compositionally biased region" description="Polar residues" evidence="5">
    <location>
        <begin position="162"/>
        <end position="175"/>
    </location>
</feature>
<name>A0A1P8WRS5_9PLAN</name>
<dbReference type="SMART" id="SM00316">
    <property type="entry name" value="S1"/>
    <property type="match status" value="4"/>
</dbReference>
<dbReference type="PANTHER" id="PTHR10724:SF7">
    <property type="entry name" value="SMALL RIBOSOMAL SUBUNIT PROTEIN BS1C"/>
    <property type="match status" value="1"/>
</dbReference>
<keyword evidence="2 7" id="KW-0689">Ribosomal protein</keyword>
<dbReference type="Gene3D" id="2.40.50.140">
    <property type="entry name" value="Nucleic acid-binding proteins"/>
    <property type="match status" value="4"/>
</dbReference>
<dbReference type="RefSeq" id="WP_077027737.1">
    <property type="nucleotide sequence ID" value="NZ_CP017641.1"/>
</dbReference>
<dbReference type="SUPFAM" id="SSF50249">
    <property type="entry name" value="Nucleic acid-binding proteins"/>
    <property type="match status" value="3"/>
</dbReference>
<dbReference type="GO" id="GO:0003735">
    <property type="term" value="F:structural constituent of ribosome"/>
    <property type="evidence" value="ECO:0007669"/>
    <property type="project" value="TreeGrafter"/>
</dbReference>
<dbReference type="InterPro" id="IPR050437">
    <property type="entry name" value="Ribos_protein_bS1-like"/>
</dbReference>
<evidence type="ECO:0000259" key="6">
    <source>
        <dbReference type="PROSITE" id="PS50126"/>
    </source>
</evidence>
<dbReference type="OrthoDB" id="9804077at2"/>
<evidence type="ECO:0000256" key="1">
    <source>
        <dbReference type="ARBA" id="ARBA00006767"/>
    </source>
</evidence>
<feature type="compositionally biased region" description="Low complexity" evidence="5">
    <location>
        <begin position="111"/>
        <end position="141"/>
    </location>
</feature>
<dbReference type="GO" id="GO:0022627">
    <property type="term" value="C:cytosolic small ribosomal subunit"/>
    <property type="evidence" value="ECO:0007669"/>
    <property type="project" value="TreeGrafter"/>
</dbReference>
<accession>A0A1P8WRS5</accession>
<feature type="compositionally biased region" description="Polar residues" evidence="5">
    <location>
        <begin position="1"/>
        <end position="21"/>
    </location>
</feature>
<feature type="region of interest" description="Disordered" evidence="5">
    <location>
        <begin position="1"/>
        <end position="180"/>
    </location>
</feature>
<gene>
    <name evidence="7" type="primary">rpsA_3</name>
    <name evidence="7" type="ORF">Fuma_06435</name>
</gene>
<feature type="compositionally biased region" description="Pro residues" evidence="5">
    <location>
        <begin position="49"/>
        <end position="62"/>
    </location>
</feature>
<dbReference type="GO" id="GO:0006412">
    <property type="term" value="P:translation"/>
    <property type="evidence" value="ECO:0007669"/>
    <property type="project" value="TreeGrafter"/>
</dbReference>
<dbReference type="PANTHER" id="PTHR10724">
    <property type="entry name" value="30S RIBOSOMAL PROTEIN S1"/>
    <property type="match status" value="1"/>
</dbReference>
<dbReference type="Proteomes" id="UP000187735">
    <property type="component" value="Chromosome"/>
</dbReference>
<feature type="compositionally biased region" description="Low complexity" evidence="5">
    <location>
        <begin position="63"/>
        <end position="102"/>
    </location>
</feature>
<evidence type="ECO:0000256" key="5">
    <source>
        <dbReference type="SAM" id="MobiDB-lite"/>
    </source>
</evidence>
<feature type="domain" description="S1 motif" evidence="6">
    <location>
        <begin position="316"/>
        <end position="382"/>
    </location>
</feature>
<dbReference type="CDD" id="cd04465">
    <property type="entry name" value="S1_RPS1_repeat_ec2_hs2"/>
    <property type="match status" value="1"/>
</dbReference>
<dbReference type="AlphaFoldDB" id="A0A1P8WRS5"/>
<feature type="compositionally biased region" description="Basic and acidic residues" evidence="5">
    <location>
        <begin position="144"/>
        <end position="155"/>
    </location>
</feature>
<feature type="region of interest" description="Disordered" evidence="5">
    <location>
        <begin position="563"/>
        <end position="606"/>
    </location>
</feature>
<evidence type="ECO:0000256" key="2">
    <source>
        <dbReference type="ARBA" id="ARBA00022980"/>
    </source>
</evidence>
<dbReference type="CDD" id="cd05688">
    <property type="entry name" value="S1_RPS1_repeat_ec3"/>
    <property type="match status" value="1"/>
</dbReference>
<evidence type="ECO:0000256" key="4">
    <source>
        <dbReference type="ARBA" id="ARBA00025604"/>
    </source>
</evidence>
<dbReference type="InterPro" id="IPR035104">
    <property type="entry name" value="Ribosomal_protein_S1-like"/>
</dbReference>
<feature type="compositionally biased region" description="Basic and acidic residues" evidence="5">
    <location>
        <begin position="563"/>
        <end position="583"/>
    </location>
</feature>
<feature type="domain" description="S1 motif" evidence="6">
    <location>
        <begin position="238"/>
        <end position="304"/>
    </location>
</feature>
<comment type="function">
    <text evidence="4">Binds mRNA; thus facilitating recognition of the initiation point. It is needed to translate mRNA with a short Shine-Dalgarno (SD) purine-rich sequence.</text>
</comment>
<feature type="domain" description="S1 motif" evidence="6">
    <location>
        <begin position="403"/>
        <end position="471"/>
    </location>
</feature>